<gene>
    <name evidence="2" type="ORF">LX83_000562</name>
</gene>
<feature type="compositionally biased region" description="Low complexity" evidence="1">
    <location>
        <begin position="68"/>
        <end position="80"/>
    </location>
</feature>
<evidence type="ECO:0000313" key="2">
    <source>
        <dbReference type="EMBL" id="MCP2163722.1"/>
    </source>
</evidence>
<organism evidence="2 3">
    <name type="scientific">Goodfellowiella coeruleoviolacea</name>
    <dbReference type="NCBI Taxonomy" id="334858"/>
    <lineage>
        <taxon>Bacteria</taxon>
        <taxon>Bacillati</taxon>
        <taxon>Actinomycetota</taxon>
        <taxon>Actinomycetes</taxon>
        <taxon>Pseudonocardiales</taxon>
        <taxon>Pseudonocardiaceae</taxon>
        <taxon>Goodfellowiella</taxon>
    </lineage>
</organism>
<accession>A0AAE3GAH9</accession>
<proteinExistence type="predicted"/>
<dbReference type="Proteomes" id="UP001206128">
    <property type="component" value="Unassembled WGS sequence"/>
</dbReference>
<dbReference type="EMBL" id="JAMTCK010000001">
    <property type="protein sequence ID" value="MCP2163722.1"/>
    <property type="molecule type" value="Genomic_DNA"/>
</dbReference>
<feature type="compositionally biased region" description="Acidic residues" evidence="1">
    <location>
        <begin position="55"/>
        <end position="67"/>
    </location>
</feature>
<name>A0AAE3GAH9_9PSEU</name>
<keyword evidence="3" id="KW-1185">Reference proteome</keyword>
<protein>
    <submittedName>
        <fullName evidence="2">Uncharacterized protein</fullName>
    </submittedName>
</protein>
<sequence>MGVMGSFGALFPGNKLRKENQETKGTGQGFQPGPLDLDSGVVYLAPRPTGAEQPTDAEEPIDAEDPAEAAPTAEAAPAAELRPESVD</sequence>
<reference evidence="2" key="1">
    <citation type="submission" date="2022-06" db="EMBL/GenBank/DDBJ databases">
        <title>Genomic Encyclopedia of Archaeal and Bacterial Type Strains, Phase II (KMG-II): from individual species to whole genera.</title>
        <authorList>
            <person name="Goeker M."/>
        </authorList>
    </citation>
    <scope>NUCLEOTIDE SEQUENCE</scope>
    <source>
        <strain evidence="2">DSM 43935</strain>
    </source>
</reference>
<evidence type="ECO:0000313" key="3">
    <source>
        <dbReference type="Proteomes" id="UP001206128"/>
    </source>
</evidence>
<dbReference type="AlphaFoldDB" id="A0AAE3GAH9"/>
<comment type="caution">
    <text evidence="2">The sequence shown here is derived from an EMBL/GenBank/DDBJ whole genome shotgun (WGS) entry which is preliminary data.</text>
</comment>
<feature type="region of interest" description="Disordered" evidence="1">
    <location>
        <begin position="1"/>
        <end position="87"/>
    </location>
</feature>
<evidence type="ECO:0000256" key="1">
    <source>
        <dbReference type="SAM" id="MobiDB-lite"/>
    </source>
</evidence>